<name>A0A6M7TYA2_RHILI</name>
<dbReference type="AlphaFoldDB" id="A0A6M7TYA2"/>
<dbReference type="EMBL" id="LYTK01000021">
    <property type="protein sequence ID" value="OBQ60937.1"/>
    <property type="molecule type" value="Genomic_DNA"/>
</dbReference>
<sequence>MKRHQGRRILVTGAATGIGLATARFLAAEGARLYLVDLPGSSLEESTLALRGQGEVALLHLSVTDEAAVQEAVGDMVARYGGIDAVVNSAGVVAVEPALEASLETFRRVVDINLTGTWIVCQAVARQMADNGGGAIVNISSVYGFQGAPKRTAYCASKGAVIALTDSLAVEWGPFNIRVNSVVPTGTRTTMVQDLIDRGIYNVDAVSRRTPLRRLAEPEEVAAACGFLISSEAGMVTGHHLRVDGGWLANGYLM</sequence>
<protein>
    <recommendedName>
        <fullName evidence="4">Ketoreductase domain-containing protein</fullName>
    </recommendedName>
</protein>
<dbReference type="PANTHER" id="PTHR24321:SF8">
    <property type="entry name" value="ESTRADIOL 17-BETA-DEHYDROGENASE 8-RELATED"/>
    <property type="match status" value="1"/>
</dbReference>
<dbReference type="InterPro" id="IPR036291">
    <property type="entry name" value="NAD(P)-bd_dom_sf"/>
</dbReference>
<comment type="similarity">
    <text evidence="1">Belongs to the short-chain dehydrogenases/reductases (SDR) family.</text>
</comment>
<feature type="domain" description="Ketoreductase" evidence="4">
    <location>
        <begin position="7"/>
        <end position="175"/>
    </location>
</feature>
<evidence type="ECO:0000259" key="4">
    <source>
        <dbReference type="SMART" id="SM00822"/>
    </source>
</evidence>
<dbReference type="PROSITE" id="PS00061">
    <property type="entry name" value="ADH_SHORT"/>
    <property type="match status" value="1"/>
</dbReference>
<dbReference type="CDD" id="cd05233">
    <property type="entry name" value="SDR_c"/>
    <property type="match status" value="1"/>
</dbReference>
<dbReference type="PANTHER" id="PTHR24321">
    <property type="entry name" value="DEHYDROGENASES, SHORT CHAIN"/>
    <property type="match status" value="1"/>
</dbReference>
<evidence type="ECO:0000313" key="6">
    <source>
        <dbReference type="Proteomes" id="UP000093737"/>
    </source>
</evidence>
<dbReference type="GO" id="GO:0016491">
    <property type="term" value="F:oxidoreductase activity"/>
    <property type="evidence" value="ECO:0007669"/>
    <property type="project" value="UniProtKB-KW"/>
</dbReference>
<evidence type="ECO:0000256" key="3">
    <source>
        <dbReference type="ARBA" id="ARBA00023027"/>
    </source>
</evidence>
<dbReference type="SUPFAM" id="SSF51735">
    <property type="entry name" value="NAD(P)-binding Rossmann-fold domains"/>
    <property type="match status" value="1"/>
</dbReference>
<dbReference type="InterPro" id="IPR002347">
    <property type="entry name" value="SDR_fam"/>
</dbReference>
<evidence type="ECO:0000313" key="5">
    <source>
        <dbReference type="EMBL" id="OBQ60937.1"/>
    </source>
</evidence>
<evidence type="ECO:0000256" key="2">
    <source>
        <dbReference type="ARBA" id="ARBA00023002"/>
    </source>
</evidence>
<organism evidence="5 6">
    <name type="scientific">Rhizobium loti</name>
    <name type="common">Mesorhizobium loti</name>
    <dbReference type="NCBI Taxonomy" id="381"/>
    <lineage>
        <taxon>Bacteria</taxon>
        <taxon>Pseudomonadati</taxon>
        <taxon>Pseudomonadota</taxon>
        <taxon>Alphaproteobacteria</taxon>
        <taxon>Hyphomicrobiales</taxon>
        <taxon>Phyllobacteriaceae</taxon>
        <taxon>Mesorhizobium</taxon>
    </lineage>
</organism>
<comment type="caution">
    <text evidence="5">The sequence shown here is derived from an EMBL/GenBank/DDBJ whole genome shotgun (WGS) entry which is preliminary data.</text>
</comment>
<dbReference type="NCBIfam" id="NF005559">
    <property type="entry name" value="PRK07231.1"/>
    <property type="match status" value="1"/>
</dbReference>
<dbReference type="Proteomes" id="UP000093737">
    <property type="component" value="Unassembled WGS sequence"/>
</dbReference>
<proteinExistence type="inferred from homology"/>
<dbReference type="RefSeq" id="WP_056566170.1">
    <property type="nucleotide sequence ID" value="NZ_CP033334.1"/>
</dbReference>
<evidence type="ECO:0000256" key="1">
    <source>
        <dbReference type="ARBA" id="ARBA00006484"/>
    </source>
</evidence>
<dbReference type="PRINTS" id="PR00080">
    <property type="entry name" value="SDRFAMILY"/>
</dbReference>
<reference evidence="5 6" key="1">
    <citation type="submission" date="2016-05" db="EMBL/GenBank/DDBJ databases">
        <authorList>
            <person name="Ramsay J.P."/>
        </authorList>
    </citation>
    <scope>NUCLEOTIDE SEQUENCE [LARGE SCALE GENOMIC DNA]</scope>
    <source>
        <strain evidence="5 6">NZP2042</strain>
    </source>
</reference>
<keyword evidence="3" id="KW-0520">NAD</keyword>
<dbReference type="SMART" id="SM00822">
    <property type="entry name" value="PKS_KR"/>
    <property type="match status" value="1"/>
</dbReference>
<dbReference type="InterPro" id="IPR020904">
    <property type="entry name" value="Sc_DH/Rdtase_CS"/>
</dbReference>
<dbReference type="PRINTS" id="PR00081">
    <property type="entry name" value="GDHRDH"/>
</dbReference>
<dbReference type="Gene3D" id="3.40.50.720">
    <property type="entry name" value="NAD(P)-binding Rossmann-like Domain"/>
    <property type="match status" value="1"/>
</dbReference>
<accession>A0A6M7TYA2</accession>
<gene>
    <name evidence="5" type="ORF">A8145_23825</name>
</gene>
<dbReference type="Pfam" id="PF13561">
    <property type="entry name" value="adh_short_C2"/>
    <property type="match status" value="1"/>
</dbReference>
<dbReference type="InterPro" id="IPR057326">
    <property type="entry name" value="KR_dom"/>
</dbReference>
<keyword evidence="2" id="KW-0560">Oxidoreductase</keyword>
<dbReference type="FunFam" id="3.40.50.720:FF:000084">
    <property type="entry name" value="Short-chain dehydrogenase reductase"/>
    <property type="match status" value="1"/>
</dbReference>